<sequence length="77" mass="8278">MSGFAGSFGNILLDSLTNDELSRRFICSAHFKPASVHKGELRSRLLGPAVPIHFKSSECENNPSVGTSTLADMEIGK</sequence>
<name>A0A922MKZ3_SPOEX</name>
<proteinExistence type="predicted"/>
<organism evidence="1 2">
    <name type="scientific">Spodoptera exigua</name>
    <name type="common">Beet armyworm</name>
    <name type="synonym">Noctua fulgens</name>
    <dbReference type="NCBI Taxonomy" id="7107"/>
    <lineage>
        <taxon>Eukaryota</taxon>
        <taxon>Metazoa</taxon>
        <taxon>Ecdysozoa</taxon>
        <taxon>Arthropoda</taxon>
        <taxon>Hexapoda</taxon>
        <taxon>Insecta</taxon>
        <taxon>Pterygota</taxon>
        <taxon>Neoptera</taxon>
        <taxon>Endopterygota</taxon>
        <taxon>Lepidoptera</taxon>
        <taxon>Glossata</taxon>
        <taxon>Ditrysia</taxon>
        <taxon>Noctuoidea</taxon>
        <taxon>Noctuidae</taxon>
        <taxon>Amphipyrinae</taxon>
        <taxon>Spodoptera</taxon>
    </lineage>
</organism>
<evidence type="ECO:0008006" key="3">
    <source>
        <dbReference type="Google" id="ProtNLM"/>
    </source>
</evidence>
<gene>
    <name evidence="1" type="ORF">HF086_003848</name>
</gene>
<reference evidence="1" key="1">
    <citation type="journal article" date="2021" name="G3 (Bethesda)">
        <title>Genome and transcriptome analysis of the beet armyworm Spodoptera exigua reveals targets for pest control. .</title>
        <authorList>
            <person name="Simon S."/>
            <person name="Breeschoten T."/>
            <person name="Jansen H.J."/>
            <person name="Dirks R.P."/>
            <person name="Schranz M.E."/>
            <person name="Ros V.I.D."/>
        </authorList>
    </citation>
    <scope>NUCLEOTIDE SEQUENCE</scope>
    <source>
        <strain evidence="1">TB_SE_WUR_2020</strain>
    </source>
</reference>
<evidence type="ECO:0000313" key="2">
    <source>
        <dbReference type="Proteomes" id="UP000814243"/>
    </source>
</evidence>
<evidence type="ECO:0000313" key="1">
    <source>
        <dbReference type="EMBL" id="KAH9638603.1"/>
    </source>
</evidence>
<accession>A0A922MKZ3</accession>
<dbReference type="EMBL" id="JACEFF010000383">
    <property type="protein sequence ID" value="KAH9638603.1"/>
    <property type="molecule type" value="Genomic_DNA"/>
</dbReference>
<dbReference type="Proteomes" id="UP000814243">
    <property type="component" value="Unassembled WGS sequence"/>
</dbReference>
<dbReference type="AlphaFoldDB" id="A0A922MKZ3"/>
<protein>
    <recommendedName>
        <fullName evidence="3">THAP-type domain-containing protein</fullName>
    </recommendedName>
</protein>
<comment type="caution">
    <text evidence="1">The sequence shown here is derived from an EMBL/GenBank/DDBJ whole genome shotgun (WGS) entry which is preliminary data.</text>
</comment>